<evidence type="ECO:0000313" key="2">
    <source>
        <dbReference type="EMBL" id="RJE87906.1"/>
    </source>
</evidence>
<reference evidence="3" key="1">
    <citation type="submission" date="2018-09" db="EMBL/GenBank/DDBJ databases">
        <title>Acidovorax cavernicola nov. sp. isolated from Gruta de las Maravillas (Aracena, Spain).</title>
        <authorList>
            <person name="Jurado V."/>
            <person name="Gutierrez-Patricio S."/>
            <person name="Gonzalez-Pimentel J.L."/>
            <person name="Miller A.Z."/>
            <person name="Laiz L."/>
            <person name="Saiz-Jimenez C."/>
        </authorList>
    </citation>
    <scope>NUCLEOTIDE SEQUENCE [LARGE SCALE GENOMIC DNA]</scope>
    <source>
        <strain evidence="3">1011MAR3C25</strain>
    </source>
</reference>
<dbReference type="EMBL" id="QZCG01000002">
    <property type="protein sequence ID" value="RJE87906.1"/>
    <property type="molecule type" value="Genomic_DNA"/>
</dbReference>
<dbReference type="Proteomes" id="UP000284202">
    <property type="component" value="Unassembled WGS sequence"/>
</dbReference>
<name>A0A418T3Z5_9RHOB</name>
<evidence type="ECO:0000313" key="3">
    <source>
        <dbReference type="Proteomes" id="UP000284202"/>
    </source>
</evidence>
<gene>
    <name evidence="2" type="ORF">D3P04_02995</name>
</gene>
<feature type="region of interest" description="Disordered" evidence="1">
    <location>
        <begin position="365"/>
        <end position="423"/>
    </location>
</feature>
<accession>A0A418T3Z5</accession>
<sequence length="423" mass="43091">MAIGKGHFMRFESVGILAMLMLCTADRQAFAQTDPAVLIVGASMPAPLAILADKAAAVSAEGIVDELAGGRADLIYIGTAPDNGGGSLPDMLADLPADRPMTLVVNDCGWQQQSVDLDDMQSALRDGSQVTIAVPDKAENCDAESLAQSFAAAATEEGAARREALRKGGYRLSETTALAASAPAGGLVISALPAESMRASGASPVILASADPNPVIASGTADDGGAFAPEAAAAALRPGAPEPSIIVGDLAVLVAADSRGPLGMPYQAREEIRRRDPAMFNRLLGRGAFDPEGEQVAAAMQTELARMNCYNGGIDGAWGSGSASALRRYFEEAGAAQASTTPEIGLYRGMISREAVECPDIQPVAQAAPSRSSGGGNTRSQPAPTAPRAQAAAPEASASAQPTTPTTRAINLRPGLLGVGSIR</sequence>
<dbReference type="AlphaFoldDB" id="A0A418T3Z5"/>
<keyword evidence="3" id="KW-1185">Reference proteome</keyword>
<organism evidence="2 3">
    <name type="scientific">Paracoccus onubensis</name>
    <dbReference type="NCBI Taxonomy" id="1675788"/>
    <lineage>
        <taxon>Bacteria</taxon>
        <taxon>Pseudomonadati</taxon>
        <taxon>Pseudomonadota</taxon>
        <taxon>Alphaproteobacteria</taxon>
        <taxon>Rhodobacterales</taxon>
        <taxon>Paracoccaceae</taxon>
        <taxon>Paracoccus</taxon>
    </lineage>
</organism>
<comment type="caution">
    <text evidence="2">The sequence shown here is derived from an EMBL/GenBank/DDBJ whole genome shotgun (WGS) entry which is preliminary data.</text>
</comment>
<protein>
    <submittedName>
        <fullName evidence="2">Uncharacterized protein</fullName>
    </submittedName>
</protein>
<proteinExistence type="predicted"/>
<feature type="compositionally biased region" description="Low complexity" evidence="1">
    <location>
        <begin position="378"/>
        <end position="409"/>
    </location>
</feature>
<evidence type="ECO:0000256" key="1">
    <source>
        <dbReference type="SAM" id="MobiDB-lite"/>
    </source>
</evidence>